<proteinExistence type="predicted"/>
<keyword evidence="1" id="KW-0812">Transmembrane</keyword>
<protein>
    <submittedName>
        <fullName evidence="2">Uncharacterized protein</fullName>
    </submittedName>
</protein>
<evidence type="ECO:0000256" key="1">
    <source>
        <dbReference type="SAM" id="Phobius"/>
    </source>
</evidence>
<dbReference type="OrthoDB" id="793644at2"/>
<dbReference type="AlphaFoldDB" id="A0A0N8VMK6"/>
<dbReference type="PATRIC" id="fig|362413.3.peg.1245"/>
<gene>
    <name evidence="2" type="ORF">RC62_1274</name>
</gene>
<name>A0A0N8VMK6_9FLAO</name>
<sequence>MKTNTIILLAGLILILVSIFTSYRKAQKNETLKNTDPNQLIPGPIVHNQLSEEQIEKITKIQSVFSDVYPISLEDSIKNFKRDRNPDNEIRVWFNMMNAYEKFVSKDPQITVEKKSEVFKLILSRSMMEESKVRSQTEFKLLSDTEIDEIFANYTLQSKPIITA</sequence>
<organism evidence="2 3">
    <name type="scientific">Flavobacterium aquidurense</name>
    <dbReference type="NCBI Taxonomy" id="362413"/>
    <lineage>
        <taxon>Bacteria</taxon>
        <taxon>Pseudomonadati</taxon>
        <taxon>Bacteroidota</taxon>
        <taxon>Flavobacteriia</taxon>
        <taxon>Flavobacteriales</taxon>
        <taxon>Flavobacteriaceae</taxon>
        <taxon>Flavobacterium</taxon>
    </lineage>
</organism>
<feature type="transmembrane region" description="Helical" evidence="1">
    <location>
        <begin position="6"/>
        <end position="23"/>
    </location>
</feature>
<evidence type="ECO:0000313" key="3">
    <source>
        <dbReference type="Proteomes" id="UP000050443"/>
    </source>
</evidence>
<accession>A0A0N8VMK6</accession>
<evidence type="ECO:0000313" key="2">
    <source>
        <dbReference type="EMBL" id="KQB39588.1"/>
    </source>
</evidence>
<comment type="caution">
    <text evidence="2">The sequence shown here is derived from an EMBL/GenBank/DDBJ whole genome shotgun (WGS) entry which is preliminary data.</text>
</comment>
<dbReference type="STRING" id="362413.RC62_1274"/>
<keyword evidence="1" id="KW-0472">Membrane</keyword>
<dbReference type="RefSeq" id="WP_055096165.1">
    <property type="nucleotide sequence ID" value="NZ_JRLF01000012.1"/>
</dbReference>
<reference evidence="2 3" key="1">
    <citation type="submission" date="2014-09" db="EMBL/GenBank/DDBJ databases">
        <title>Genome sequence of Flavobacterium aquidurense RC62.</title>
        <authorList>
            <person name="Kim J.F."/>
            <person name="Kwak M.-J."/>
        </authorList>
    </citation>
    <scope>NUCLEOTIDE SEQUENCE [LARGE SCALE GENOMIC DNA]</scope>
    <source>
        <strain evidence="2 3">RC62</strain>
    </source>
</reference>
<dbReference type="Proteomes" id="UP000050443">
    <property type="component" value="Unassembled WGS sequence"/>
</dbReference>
<keyword evidence="1" id="KW-1133">Transmembrane helix</keyword>
<dbReference type="EMBL" id="JRLF01000012">
    <property type="protein sequence ID" value="KQB39588.1"/>
    <property type="molecule type" value="Genomic_DNA"/>
</dbReference>